<dbReference type="AlphaFoldDB" id="V4H215"/>
<sequence>MKWYLGVAFGALSFNSVSDTVNIEAKGNLEALSPARCVEMAELSNKQSPADIFLGVAECLSNKEFDKASELLLAALAYGKYDTLRVKDKSAHQAISVLRINSLSQLSKLELKEFQSTFAALMNNPIEKKKLCNKLEKLGIPQYIPKYMIQHGISAFTGKDKGLADDFDARAAWSEVKAEYAKCNYKLTSH</sequence>
<proteinExistence type="predicted"/>
<evidence type="ECO:0000313" key="1">
    <source>
        <dbReference type="EMBL" id="ESP91476.1"/>
    </source>
</evidence>
<evidence type="ECO:0000313" key="2">
    <source>
        <dbReference type="Proteomes" id="UP000017820"/>
    </source>
</evidence>
<dbReference type="GeneID" id="29919734"/>
<name>V4H215_PSEL2</name>
<gene>
    <name evidence="1" type="ORF">PL2TA16_00275</name>
</gene>
<protein>
    <submittedName>
        <fullName evidence="1">Uncharacterized protein</fullName>
    </submittedName>
</protein>
<dbReference type="RefSeq" id="WP_023401078.1">
    <property type="nucleotide sequence ID" value="NZ_AUSV01000113.1"/>
</dbReference>
<dbReference type="Proteomes" id="UP000017820">
    <property type="component" value="Unassembled WGS sequence"/>
</dbReference>
<comment type="caution">
    <text evidence="1">The sequence shown here is derived from an EMBL/GenBank/DDBJ whole genome shotgun (WGS) entry which is preliminary data.</text>
</comment>
<organism evidence="1 2">
    <name type="scientific">Pseudoalteromonas luteoviolacea (strain 2ta16)</name>
    <dbReference type="NCBI Taxonomy" id="1353533"/>
    <lineage>
        <taxon>Bacteria</taxon>
        <taxon>Pseudomonadati</taxon>
        <taxon>Pseudomonadota</taxon>
        <taxon>Gammaproteobacteria</taxon>
        <taxon>Alteromonadales</taxon>
        <taxon>Pseudoalteromonadaceae</taxon>
        <taxon>Pseudoalteromonas</taxon>
    </lineage>
</organism>
<reference evidence="1 2" key="1">
    <citation type="submission" date="2013-07" db="EMBL/GenBank/DDBJ databases">
        <title>Draft genome sequence of Pseudoalteromonas luteoviolacea 2ta16.</title>
        <authorList>
            <person name="Allen E.E."/>
            <person name="Azam F."/>
            <person name="Podell S."/>
        </authorList>
    </citation>
    <scope>NUCLEOTIDE SEQUENCE [LARGE SCALE GENOMIC DNA]</scope>
    <source>
        <strain evidence="1 2">2ta16</strain>
    </source>
</reference>
<dbReference type="PATRIC" id="fig|1353533.3.peg.4229"/>
<dbReference type="EMBL" id="AUSV01000113">
    <property type="protein sequence ID" value="ESP91476.1"/>
    <property type="molecule type" value="Genomic_DNA"/>
</dbReference>
<accession>V4H215</accession>